<evidence type="ECO:0000256" key="8">
    <source>
        <dbReference type="ARBA" id="ARBA00023136"/>
    </source>
</evidence>
<feature type="compositionally biased region" description="Low complexity" evidence="11">
    <location>
        <begin position="57"/>
        <end position="72"/>
    </location>
</feature>
<evidence type="ECO:0000256" key="10">
    <source>
        <dbReference type="PROSITE-ProRule" id="PRU00339"/>
    </source>
</evidence>
<evidence type="ECO:0000313" key="13">
    <source>
        <dbReference type="Proteomes" id="UP001292094"/>
    </source>
</evidence>
<comment type="caution">
    <text evidence="12">The sequence shown here is derived from an EMBL/GenBank/DDBJ whole genome shotgun (WGS) entry which is preliminary data.</text>
</comment>
<dbReference type="InterPro" id="IPR019734">
    <property type="entry name" value="TPR_rpt"/>
</dbReference>
<keyword evidence="7" id="KW-0496">Mitochondrion</keyword>
<dbReference type="Proteomes" id="UP001292094">
    <property type="component" value="Unassembled WGS sequence"/>
</dbReference>
<keyword evidence="8" id="KW-0472">Membrane</keyword>
<keyword evidence="13" id="KW-1185">Reference proteome</keyword>
<feature type="repeat" description="TPR" evidence="10">
    <location>
        <begin position="374"/>
        <end position="407"/>
    </location>
</feature>
<evidence type="ECO:0000256" key="3">
    <source>
        <dbReference type="ARBA" id="ARBA00022737"/>
    </source>
</evidence>
<keyword evidence="2" id="KW-0812">Transmembrane</keyword>
<dbReference type="GO" id="GO:0005741">
    <property type="term" value="C:mitochondrial outer membrane"/>
    <property type="evidence" value="ECO:0007669"/>
    <property type="project" value="UniProtKB-SubCell"/>
</dbReference>
<dbReference type="GO" id="GO:0045039">
    <property type="term" value="P:protein insertion into mitochondrial inner membrane"/>
    <property type="evidence" value="ECO:0007669"/>
    <property type="project" value="TreeGrafter"/>
</dbReference>
<comment type="subcellular location">
    <subcellularLocation>
        <location evidence="1">Mitochondrion outer membrane</location>
        <topology evidence="1">Single-pass membrane protein</topology>
    </subcellularLocation>
</comment>
<keyword evidence="6" id="KW-1133">Transmembrane helix</keyword>
<dbReference type="EMBL" id="JAWZYT010001666">
    <property type="protein sequence ID" value="KAK4310166.1"/>
    <property type="molecule type" value="Genomic_DNA"/>
</dbReference>
<evidence type="ECO:0000256" key="11">
    <source>
        <dbReference type="SAM" id="MobiDB-lite"/>
    </source>
</evidence>
<keyword evidence="4" id="KW-1000">Mitochondrion outer membrane</keyword>
<evidence type="ECO:0000256" key="6">
    <source>
        <dbReference type="ARBA" id="ARBA00022989"/>
    </source>
</evidence>
<gene>
    <name evidence="12" type="ORF">Pmani_018247</name>
</gene>
<organism evidence="12 13">
    <name type="scientific">Petrolisthes manimaculis</name>
    <dbReference type="NCBI Taxonomy" id="1843537"/>
    <lineage>
        <taxon>Eukaryota</taxon>
        <taxon>Metazoa</taxon>
        <taxon>Ecdysozoa</taxon>
        <taxon>Arthropoda</taxon>
        <taxon>Crustacea</taxon>
        <taxon>Multicrustacea</taxon>
        <taxon>Malacostraca</taxon>
        <taxon>Eumalacostraca</taxon>
        <taxon>Eucarida</taxon>
        <taxon>Decapoda</taxon>
        <taxon>Pleocyemata</taxon>
        <taxon>Anomura</taxon>
        <taxon>Galatheoidea</taxon>
        <taxon>Porcellanidae</taxon>
        <taxon>Petrolisthes</taxon>
    </lineage>
</organism>
<dbReference type="GO" id="GO:0008320">
    <property type="term" value="F:protein transmembrane transporter activity"/>
    <property type="evidence" value="ECO:0007669"/>
    <property type="project" value="TreeGrafter"/>
</dbReference>
<comment type="similarity">
    <text evidence="9">Belongs to the Tom70 family.</text>
</comment>
<proteinExistence type="inferred from homology"/>
<dbReference type="SUPFAM" id="SSF48452">
    <property type="entry name" value="TPR-like"/>
    <property type="match status" value="3"/>
</dbReference>
<dbReference type="Pfam" id="PF00515">
    <property type="entry name" value="TPR_1"/>
    <property type="match status" value="1"/>
</dbReference>
<protein>
    <recommendedName>
        <fullName evidence="14">Mitochondrial import receptor subunit TOM70</fullName>
    </recommendedName>
</protein>
<dbReference type="AlphaFoldDB" id="A0AAE1PLU6"/>
<dbReference type="GO" id="GO:0030150">
    <property type="term" value="P:protein import into mitochondrial matrix"/>
    <property type="evidence" value="ECO:0007669"/>
    <property type="project" value="TreeGrafter"/>
</dbReference>
<reference evidence="12" key="1">
    <citation type="submission" date="2023-11" db="EMBL/GenBank/DDBJ databases">
        <title>Genome assemblies of two species of porcelain crab, Petrolisthes cinctipes and Petrolisthes manimaculis (Anomura: Porcellanidae).</title>
        <authorList>
            <person name="Angst P."/>
        </authorList>
    </citation>
    <scope>NUCLEOTIDE SEQUENCE</scope>
    <source>
        <strain evidence="12">PB745_02</strain>
        <tissue evidence="12">Gill</tissue>
    </source>
</reference>
<keyword evidence="3" id="KW-0677">Repeat</keyword>
<accession>A0AAE1PLU6</accession>
<feature type="repeat" description="TPR" evidence="10">
    <location>
        <begin position="87"/>
        <end position="120"/>
    </location>
</feature>
<evidence type="ECO:0000256" key="5">
    <source>
        <dbReference type="ARBA" id="ARBA00022803"/>
    </source>
</evidence>
<dbReference type="SMART" id="SM00028">
    <property type="entry name" value="TPR"/>
    <property type="match status" value="9"/>
</dbReference>
<name>A0AAE1PLU6_9EUCA</name>
<evidence type="ECO:0000313" key="12">
    <source>
        <dbReference type="EMBL" id="KAK4310166.1"/>
    </source>
</evidence>
<dbReference type="PANTHER" id="PTHR46208:SF1">
    <property type="entry name" value="MITOCHONDRIAL IMPORT RECEPTOR SUBUNIT TOM70"/>
    <property type="match status" value="1"/>
</dbReference>
<dbReference type="PANTHER" id="PTHR46208">
    <property type="entry name" value="MITOCHONDRIAL IMPORT RECEPTOR SUBUNIT TOM70"/>
    <property type="match status" value="1"/>
</dbReference>
<feature type="region of interest" description="Disordered" evidence="11">
    <location>
        <begin position="56"/>
        <end position="75"/>
    </location>
</feature>
<dbReference type="Pfam" id="PF13432">
    <property type="entry name" value="TPR_16"/>
    <property type="match status" value="1"/>
</dbReference>
<dbReference type="InterPro" id="IPR011990">
    <property type="entry name" value="TPR-like_helical_dom_sf"/>
</dbReference>
<feature type="repeat" description="TPR" evidence="10">
    <location>
        <begin position="340"/>
        <end position="373"/>
    </location>
</feature>
<evidence type="ECO:0000256" key="4">
    <source>
        <dbReference type="ARBA" id="ARBA00022787"/>
    </source>
</evidence>
<dbReference type="PROSITE" id="PS50005">
    <property type="entry name" value="TPR"/>
    <property type="match status" value="4"/>
</dbReference>
<evidence type="ECO:0008006" key="14">
    <source>
        <dbReference type="Google" id="ProtNLM"/>
    </source>
</evidence>
<dbReference type="Gene3D" id="1.25.40.10">
    <property type="entry name" value="Tetratricopeptide repeat domain"/>
    <property type="match status" value="2"/>
</dbReference>
<evidence type="ECO:0000256" key="7">
    <source>
        <dbReference type="ARBA" id="ARBA00023128"/>
    </source>
</evidence>
<dbReference type="GO" id="GO:0030943">
    <property type="term" value="F:mitochondrion targeting sequence binding"/>
    <property type="evidence" value="ECO:0007669"/>
    <property type="project" value="TreeGrafter"/>
</dbReference>
<sequence>MALSKYMLDETGAPKWKIALAVGGTVAAGVAVYYCLFRDTKKKAVQTKTVLKKAPAEVENSSGGVSSPGSESANSVDVANLTPLEKAQSCKNKGNKYFKGGKYGEAIKCYDEAIETCPEENKVDLSTFYQNRAAAYEQQKNWECVLRDCTKALELNERYTKALQRRAKACEVLRDLEQALEDLTAVCILESFQNQATLVNVDRVLKELGRIHAKEAMEKRDPVMPSKHFIKTFFESFAEDPIFNSVYKEKEGDVDEAEHPPEKNTVNNGYLKARQHLQEGNYGEIIKCCQNELANPLTPHKVEALLLRATLYQLRGESAKAMDDLTVLINLEDCPLKMSVNALVKRGSLYMQHEKVDDSLRDFDRAALMDPLNSDVFHHRGQIHLLIGKVDSAMSDFKKAVDLNSNFPIAFVQRCYTDYRYAFQLGDKAKVEEIMKKFDEAIQNFPKCVECYVLYAQVLCDQSEHERADGYYIKALEVEPDNPTTLVHRALLTLQWKGDLAQARNFITKALEIDEKCELAYENLATIEVQTGNLKRGVELFDKAIPLAKTEMEMAHLFSLRDAAVAQLKIVEKMGINIPNLGSL</sequence>
<evidence type="ECO:0000256" key="9">
    <source>
        <dbReference type="ARBA" id="ARBA00038030"/>
    </source>
</evidence>
<evidence type="ECO:0000256" key="1">
    <source>
        <dbReference type="ARBA" id="ARBA00004572"/>
    </source>
</evidence>
<keyword evidence="5 10" id="KW-0802">TPR repeat</keyword>
<evidence type="ECO:0000256" key="2">
    <source>
        <dbReference type="ARBA" id="ARBA00022692"/>
    </source>
</evidence>
<feature type="repeat" description="TPR" evidence="10">
    <location>
        <begin position="449"/>
        <end position="482"/>
    </location>
</feature>